<evidence type="ECO:0000256" key="1">
    <source>
        <dbReference type="ARBA" id="ARBA00004496"/>
    </source>
</evidence>
<dbReference type="SUPFAM" id="SSF47220">
    <property type="entry name" value="alpha-catenin/vinculin-like"/>
    <property type="match status" value="2"/>
</dbReference>
<keyword evidence="7" id="KW-1185">Reference proteome</keyword>
<reference evidence="6 7" key="1">
    <citation type="submission" date="2021-06" db="EMBL/GenBank/DDBJ databases">
        <title>A haploid diamondback moth (Plutella xylostella L.) genome assembly resolves 31 chromosomes and identifies a diamide resistance mutation.</title>
        <authorList>
            <person name="Ward C.M."/>
            <person name="Perry K.D."/>
            <person name="Baker G."/>
            <person name="Powis K."/>
            <person name="Heckel D.G."/>
            <person name="Baxter S.W."/>
        </authorList>
    </citation>
    <scope>NUCLEOTIDE SEQUENCE [LARGE SCALE GENOMIC DNA]</scope>
    <source>
        <strain evidence="6 7">LV</strain>
        <tissue evidence="6">Single pupa</tissue>
    </source>
</reference>
<evidence type="ECO:0000313" key="6">
    <source>
        <dbReference type="EMBL" id="KAG7297115.1"/>
    </source>
</evidence>
<evidence type="ECO:0000256" key="5">
    <source>
        <dbReference type="ARBA" id="ARBA00023203"/>
    </source>
</evidence>
<comment type="similarity">
    <text evidence="2">Belongs to the vinculin/alpha-catenin family.</text>
</comment>
<organism evidence="6 7">
    <name type="scientific">Plutella xylostella</name>
    <name type="common">Diamondback moth</name>
    <name type="synonym">Plutella maculipennis</name>
    <dbReference type="NCBI Taxonomy" id="51655"/>
    <lineage>
        <taxon>Eukaryota</taxon>
        <taxon>Metazoa</taxon>
        <taxon>Ecdysozoa</taxon>
        <taxon>Arthropoda</taxon>
        <taxon>Hexapoda</taxon>
        <taxon>Insecta</taxon>
        <taxon>Pterygota</taxon>
        <taxon>Neoptera</taxon>
        <taxon>Endopterygota</taxon>
        <taxon>Lepidoptera</taxon>
        <taxon>Glossata</taxon>
        <taxon>Ditrysia</taxon>
        <taxon>Yponomeutoidea</taxon>
        <taxon>Plutellidae</taxon>
        <taxon>Plutella</taxon>
    </lineage>
</organism>
<keyword evidence="5" id="KW-0009">Actin-binding</keyword>
<dbReference type="InterPro" id="IPR006077">
    <property type="entry name" value="Vinculin/catenin"/>
</dbReference>
<gene>
    <name evidence="6" type="ORF">JYU34_020067</name>
</gene>
<dbReference type="EMBL" id="JAHIBW010000027">
    <property type="protein sequence ID" value="KAG7297115.1"/>
    <property type="molecule type" value="Genomic_DNA"/>
</dbReference>
<evidence type="ECO:0000256" key="2">
    <source>
        <dbReference type="ARBA" id="ARBA00008376"/>
    </source>
</evidence>
<keyword evidence="4" id="KW-0963">Cytoplasm</keyword>
<accession>A0ABQ7PVW7</accession>
<name>A0ABQ7PVW7_PLUXY</name>
<evidence type="ECO:0000256" key="3">
    <source>
        <dbReference type="ARBA" id="ARBA00014125"/>
    </source>
</evidence>
<comment type="caution">
    <text evidence="6">The sequence shown here is derived from an EMBL/GenBank/DDBJ whole genome shotgun (WGS) entry which is preliminary data.</text>
</comment>
<dbReference type="Pfam" id="PF01044">
    <property type="entry name" value="Vinculin"/>
    <property type="match status" value="1"/>
</dbReference>
<sequence length="413" mass="44834">MPVFHTKIIESILEPVAQQVSRLVILHEEAEDGNAMPELARPVQAVALAVNNLVKVGHETIESSDDATLRNDMPPALRRVETASSQLQQASDMLRADPYSGPARKKLIEGSRGILQGTSALLLCFDESEVRKIVKECKKVLDYLGVAEVIDTMEDLVQFLRDISPALSRAAREVAARASELTHVPHADTLARCLDSVKQLAPVLICAMKMYIHTLQEGGKGVEDAAENRNYLAQRMADEIHEIIRVLQLTSYIEDGGEKDNVAVLRALQAQIHGKMAAAHEFLNDPEALRNSTGDRALRSILTSCAGAGGLLPAAGDRARRAAPRHAALADLRAQRQGHGAPAQALCADLRADLNELDAIVTEGIRHAEKQGGRTVQGRLETAHKWLVHPACDPATRVEGQRAITSIVAQAQR</sequence>
<dbReference type="Gene3D" id="1.20.120.810">
    <property type="entry name" value="Vinculin, Vh2 four-helix bundle"/>
    <property type="match status" value="1"/>
</dbReference>
<dbReference type="PANTHER" id="PTHR46180">
    <property type="entry name" value="VINCULIN"/>
    <property type="match status" value="1"/>
</dbReference>
<protein>
    <recommendedName>
        <fullName evidence="3">Vinculin</fullName>
    </recommendedName>
</protein>
<comment type="subcellular location">
    <subcellularLocation>
        <location evidence="1">Cytoplasm</location>
    </subcellularLocation>
</comment>
<feature type="non-terminal residue" evidence="6">
    <location>
        <position position="413"/>
    </location>
</feature>
<dbReference type="Gene3D" id="1.20.120.230">
    <property type="entry name" value="Alpha-catenin/vinculin-like"/>
    <property type="match status" value="2"/>
</dbReference>
<evidence type="ECO:0000313" key="7">
    <source>
        <dbReference type="Proteomes" id="UP000823941"/>
    </source>
</evidence>
<proteinExistence type="inferred from homology"/>
<evidence type="ECO:0000256" key="4">
    <source>
        <dbReference type="ARBA" id="ARBA00022490"/>
    </source>
</evidence>
<dbReference type="Proteomes" id="UP000823941">
    <property type="component" value="Chromosome 27"/>
</dbReference>
<dbReference type="InterPro" id="IPR017997">
    <property type="entry name" value="Vinculin"/>
</dbReference>
<dbReference type="InterPro" id="IPR036723">
    <property type="entry name" value="Alpha-catenin/vinculin-like_sf"/>
</dbReference>